<proteinExistence type="inferred from homology"/>
<dbReference type="EC" id="2.1.1.37" evidence="8"/>
<comment type="similarity">
    <text evidence="6 7">Belongs to the class I-like SAM-binding methyltransferase superfamily. C5-methyltransferase family.</text>
</comment>
<keyword evidence="2 6" id="KW-0808">Transferase</keyword>
<dbReference type="PROSITE" id="PS51679">
    <property type="entry name" value="SAM_MT_C5"/>
    <property type="match status" value="1"/>
</dbReference>
<gene>
    <name evidence="9" type="ORF">ONZ52_12160</name>
</gene>
<dbReference type="GO" id="GO:0008168">
    <property type="term" value="F:methyltransferase activity"/>
    <property type="evidence" value="ECO:0007669"/>
    <property type="project" value="UniProtKB-KW"/>
</dbReference>
<dbReference type="PANTHER" id="PTHR10629:SF52">
    <property type="entry name" value="DNA (CYTOSINE-5)-METHYLTRANSFERASE 1"/>
    <property type="match status" value="1"/>
</dbReference>
<keyword evidence="1 6" id="KW-0489">Methyltransferase</keyword>
<accession>A0ABT3KGK7</accession>
<dbReference type="Gene3D" id="3.40.50.150">
    <property type="entry name" value="Vaccinia Virus protein VP39"/>
    <property type="match status" value="1"/>
</dbReference>
<dbReference type="InterPro" id="IPR018117">
    <property type="entry name" value="C5_DNA_meth_AS"/>
</dbReference>
<evidence type="ECO:0000256" key="3">
    <source>
        <dbReference type="ARBA" id="ARBA00022691"/>
    </source>
</evidence>
<dbReference type="PANTHER" id="PTHR10629">
    <property type="entry name" value="CYTOSINE-SPECIFIC METHYLTRANSFERASE"/>
    <property type="match status" value="1"/>
</dbReference>
<evidence type="ECO:0000256" key="4">
    <source>
        <dbReference type="ARBA" id="ARBA00022747"/>
    </source>
</evidence>
<evidence type="ECO:0000256" key="1">
    <source>
        <dbReference type="ARBA" id="ARBA00022603"/>
    </source>
</evidence>
<dbReference type="Gene3D" id="3.90.120.10">
    <property type="entry name" value="DNA Methylase, subunit A, domain 2"/>
    <property type="match status" value="1"/>
</dbReference>
<reference evidence="9" key="1">
    <citation type="submission" date="2022-11" db="EMBL/GenBank/DDBJ databases">
        <title>Marinomonas sp. nov., isolated from marine algae.</title>
        <authorList>
            <person name="Choi D.G."/>
            <person name="Kim J.M."/>
            <person name="Lee J.K."/>
            <person name="Baek J.H."/>
            <person name="Jeon C.O."/>
        </authorList>
    </citation>
    <scope>NUCLEOTIDE SEQUENCE</scope>
    <source>
        <strain evidence="9">KJ51-3</strain>
    </source>
</reference>
<comment type="catalytic activity">
    <reaction evidence="5 8">
        <text>a 2'-deoxycytidine in DNA + S-adenosyl-L-methionine = a 5-methyl-2'-deoxycytidine in DNA + S-adenosyl-L-homocysteine + H(+)</text>
        <dbReference type="Rhea" id="RHEA:13681"/>
        <dbReference type="Rhea" id="RHEA-COMP:11369"/>
        <dbReference type="Rhea" id="RHEA-COMP:11370"/>
        <dbReference type="ChEBI" id="CHEBI:15378"/>
        <dbReference type="ChEBI" id="CHEBI:57856"/>
        <dbReference type="ChEBI" id="CHEBI:59789"/>
        <dbReference type="ChEBI" id="CHEBI:85452"/>
        <dbReference type="ChEBI" id="CHEBI:85454"/>
        <dbReference type="EC" id="2.1.1.37"/>
    </reaction>
</comment>
<keyword evidence="10" id="KW-1185">Reference proteome</keyword>
<sequence length="366" mass="39450">MREVYSAVSLFSGAGGMDVGFANAGFDVVFANDINKAACDTYNLNHSITSLCGDLRDYKDHLSKFRNVDLVFGGPPCQGFSVAGKMNPEDERSQLIWSFFDKIQLLKPRAFVCENVKALAVNKRWSLVRDGLIEKSNSLGYITALIVLNASDYGVSQARERMFLVGVEKGKAKVSSLEFQAALMASLDLKKESPIVVSDLIRSLGPAGSLNNSRTCSAIITYAKNPVLRKSPYAGMLFNGAGRPINPNGVALTLAASMGGNKTPIIDEAEIFNGEPSYVVNYHGQLLKGLAPRTGIAPSRLRRITVDEALAIQSFPHDYKMAGSQSAMYRQIGNAVPCRLAEVVAKTVSDVLSVGLKGFIGKKLVA</sequence>
<keyword evidence="4" id="KW-0680">Restriction system</keyword>
<evidence type="ECO:0000256" key="7">
    <source>
        <dbReference type="RuleBase" id="RU000416"/>
    </source>
</evidence>
<feature type="active site" evidence="6">
    <location>
        <position position="77"/>
    </location>
</feature>
<protein>
    <recommendedName>
        <fullName evidence="8">Cytosine-specific methyltransferase</fullName>
        <ecNumber evidence="8">2.1.1.37</ecNumber>
    </recommendedName>
</protein>
<comment type="caution">
    <text evidence="9">The sequence shown here is derived from an EMBL/GenBank/DDBJ whole genome shotgun (WGS) entry which is preliminary data.</text>
</comment>
<dbReference type="InterPro" id="IPR029063">
    <property type="entry name" value="SAM-dependent_MTases_sf"/>
</dbReference>
<dbReference type="InterPro" id="IPR001525">
    <property type="entry name" value="C5_MeTfrase"/>
</dbReference>
<dbReference type="PROSITE" id="PS00094">
    <property type="entry name" value="C5_MTASE_1"/>
    <property type="match status" value="1"/>
</dbReference>
<organism evidence="9 10">
    <name type="scientific">Marinomonas rhodophyticola</name>
    <dbReference type="NCBI Taxonomy" id="2992803"/>
    <lineage>
        <taxon>Bacteria</taxon>
        <taxon>Pseudomonadati</taxon>
        <taxon>Pseudomonadota</taxon>
        <taxon>Gammaproteobacteria</taxon>
        <taxon>Oceanospirillales</taxon>
        <taxon>Oceanospirillaceae</taxon>
        <taxon>Marinomonas</taxon>
    </lineage>
</organism>
<dbReference type="SUPFAM" id="SSF53335">
    <property type="entry name" value="S-adenosyl-L-methionine-dependent methyltransferases"/>
    <property type="match status" value="1"/>
</dbReference>
<keyword evidence="3 6" id="KW-0949">S-adenosyl-L-methionine</keyword>
<evidence type="ECO:0000256" key="6">
    <source>
        <dbReference type="PROSITE-ProRule" id="PRU01016"/>
    </source>
</evidence>
<dbReference type="Pfam" id="PF00145">
    <property type="entry name" value="DNA_methylase"/>
    <property type="match status" value="1"/>
</dbReference>
<dbReference type="InterPro" id="IPR050390">
    <property type="entry name" value="C5-Methyltransferase"/>
</dbReference>
<dbReference type="Proteomes" id="UP001431181">
    <property type="component" value="Unassembled WGS sequence"/>
</dbReference>
<dbReference type="GO" id="GO:0032259">
    <property type="term" value="P:methylation"/>
    <property type="evidence" value="ECO:0007669"/>
    <property type="project" value="UniProtKB-KW"/>
</dbReference>
<evidence type="ECO:0000313" key="9">
    <source>
        <dbReference type="EMBL" id="MCW4629670.1"/>
    </source>
</evidence>
<dbReference type="NCBIfam" id="TIGR00675">
    <property type="entry name" value="dcm"/>
    <property type="match status" value="1"/>
</dbReference>
<evidence type="ECO:0000256" key="8">
    <source>
        <dbReference type="RuleBase" id="RU000417"/>
    </source>
</evidence>
<evidence type="ECO:0000313" key="10">
    <source>
        <dbReference type="Proteomes" id="UP001431181"/>
    </source>
</evidence>
<name>A0ABT3KGK7_9GAMM</name>
<evidence type="ECO:0000256" key="2">
    <source>
        <dbReference type="ARBA" id="ARBA00022679"/>
    </source>
</evidence>
<dbReference type="RefSeq" id="WP_265218891.1">
    <property type="nucleotide sequence ID" value="NZ_JAPEUL010000007.1"/>
</dbReference>
<dbReference type="PRINTS" id="PR00105">
    <property type="entry name" value="C5METTRFRASE"/>
</dbReference>
<dbReference type="EMBL" id="JAPEUL010000007">
    <property type="protein sequence ID" value="MCW4629670.1"/>
    <property type="molecule type" value="Genomic_DNA"/>
</dbReference>
<evidence type="ECO:0000256" key="5">
    <source>
        <dbReference type="ARBA" id="ARBA00047422"/>
    </source>
</evidence>